<evidence type="ECO:0000313" key="2">
    <source>
        <dbReference type="Proteomes" id="UP001239111"/>
    </source>
</evidence>
<sequence length="272" mass="29876">MRIIIVSFLCYNLLGAEEIKKSRARRLTNDLKAEPGEFPYTASILRFGDHLCGAVLISKRHLVTAAHCIHDKDPGGYGSSIPVAELKIALGTVNLADRTTGQIIGVLRTSIHPNYTYTIVPDAGINDIGMITLKNPVKITDTVKPIALPFPLQEVPLNTPLIISGFGSRFLGDPMPMTTLRKMTLFTVSQQDCQNDWKHRYIYPTHLCARYKRGYTGCQGDSGGPLTMNGQVLIGIFSEGDDAGCGTGVADVFTKVSYFIDWIKSEMKPKLI</sequence>
<dbReference type="EMBL" id="CM056744">
    <property type="protein sequence ID" value="KAJ8668281.1"/>
    <property type="molecule type" value="Genomic_DNA"/>
</dbReference>
<accession>A0ACC2NBK6</accession>
<name>A0ACC2NBK6_9HYME</name>
<dbReference type="Proteomes" id="UP001239111">
    <property type="component" value="Chromosome 4"/>
</dbReference>
<evidence type="ECO:0000313" key="1">
    <source>
        <dbReference type="EMBL" id="KAJ8668281.1"/>
    </source>
</evidence>
<gene>
    <name evidence="1" type="ORF">QAD02_009944</name>
</gene>
<keyword evidence="2" id="KW-1185">Reference proteome</keyword>
<protein>
    <submittedName>
        <fullName evidence="1">Uncharacterized protein</fullName>
    </submittedName>
</protein>
<comment type="caution">
    <text evidence="1">The sequence shown here is derived from an EMBL/GenBank/DDBJ whole genome shotgun (WGS) entry which is preliminary data.</text>
</comment>
<organism evidence="1 2">
    <name type="scientific">Eretmocerus hayati</name>
    <dbReference type="NCBI Taxonomy" id="131215"/>
    <lineage>
        <taxon>Eukaryota</taxon>
        <taxon>Metazoa</taxon>
        <taxon>Ecdysozoa</taxon>
        <taxon>Arthropoda</taxon>
        <taxon>Hexapoda</taxon>
        <taxon>Insecta</taxon>
        <taxon>Pterygota</taxon>
        <taxon>Neoptera</taxon>
        <taxon>Endopterygota</taxon>
        <taxon>Hymenoptera</taxon>
        <taxon>Apocrita</taxon>
        <taxon>Proctotrupomorpha</taxon>
        <taxon>Chalcidoidea</taxon>
        <taxon>Aphelinidae</taxon>
        <taxon>Aphelininae</taxon>
        <taxon>Eretmocerus</taxon>
    </lineage>
</organism>
<reference evidence="1" key="1">
    <citation type="submission" date="2023-04" db="EMBL/GenBank/DDBJ databases">
        <title>A chromosome-level genome assembly of the parasitoid wasp Eretmocerus hayati.</title>
        <authorList>
            <person name="Zhong Y."/>
            <person name="Liu S."/>
            <person name="Liu Y."/>
        </authorList>
    </citation>
    <scope>NUCLEOTIDE SEQUENCE</scope>
    <source>
        <strain evidence="1">ZJU_SS_LIU_2023</strain>
    </source>
</reference>
<proteinExistence type="predicted"/>